<sequence length="189" mass="20431">MPSFPDLRKRDLVPLCAPVSSPPIPTCTLWLLTGLVLMGLNAYFPQLSLCPPCGPPFEQLSQSSTGLHPGVPMTPPPTLQPNHPQEFAAANNTTSTHMFGVLYITLSGLVDSMVTNTGLLSFPGQSLYFVINLTPILWQALPSGLAVTQPAFNSTPSTIDILIRLAFKLIRYYSVPAVMVLINYSAFSV</sequence>
<dbReference type="EMBL" id="QTSX02002150">
    <property type="protein sequence ID" value="KAJ9078392.1"/>
    <property type="molecule type" value="Genomic_DNA"/>
</dbReference>
<proteinExistence type="predicted"/>
<organism evidence="1 2">
    <name type="scientific">Entomophthora muscae</name>
    <dbReference type="NCBI Taxonomy" id="34485"/>
    <lineage>
        <taxon>Eukaryota</taxon>
        <taxon>Fungi</taxon>
        <taxon>Fungi incertae sedis</taxon>
        <taxon>Zoopagomycota</taxon>
        <taxon>Entomophthoromycotina</taxon>
        <taxon>Entomophthoromycetes</taxon>
        <taxon>Entomophthorales</taxon>
        <taxon>Entomophthoraceae</taxon>
        <taxon>Entomophthora</taxon>
    </lineage>
</organism>
<comment type="caution">
    <text evidence="1">The sequence shown here is derived from an EMBL/GenBank/DDBJ whole genome shotgun (WGS) entry which is preliminary data.</text>
</comment>
<evidence type="ECO:0000313" key="1">
    <source>
        <dbReference type="EMBL" id="KAJ9078392.1"/>
    </source>
</evidence>
<accession>A0ACC2TW08</accession>
<dbReference type="Proteomes" id="UP001165960">
    <property type="component" value="Unassembled WGS sequence"/>
</dbReference>
<reference evidence="1" key="1">
    <citation type="submission" date="2022-04" db="EMBL/GenBank/DDBJ databases">
        <title>Genome of the entomopathogenic fungus Entomophthora muscae.</title>
        <authorList>
            <person name="Elya C."/>
            <person name="Lovett B.R."/>
            <person name="Lee E."/>
            <person name="Macias A.M."/>
            <person name="Hajek A.E."/>
            <person name="De Bivort B.L."/>
            <person name="Kasson M.T."/>
            <person name="De Fine Licht H.H."/>
            <person name="Stajich J.E."/>
        </authorList>
    </citation>
    <scope>NUCLEOTIDE SEQUENCE</scope>
    <source>
        <strain evidence="1">Berkeley</strain>
    </source>
</reference>
<evidence type="ECO:0000313" key="2">
    <source>
        <dbReference type="Proteomes" id="UP001165960"/>
    </source>
</evidence>
<keyword evidence="2" id="KW-1185">Reference proteome</keyword>
<gene>
    <name evidence="1" type="ORF">DSO57_1007108</name>
</gene>
<name>A0ACC2TW08_9FUNG</name>
<protein>
    <submittedName>
        <fullName evidence="1">Uncharacterized protein</fullName>
    </submittedName>
</protein>